<evidence type="ECO:0000313" key="2">
    <source>
        <dbReference type="EMBL" id="OMH82943.1"/>
    </source>
</evidence>
<feature type="transmembrane region" description="Helical" evidence="1">
    <location>
        <begin position="643"/>
        <end position="661"/>
    </location>
</feature>
<dbReference type="EMBL" id="LSSK01000557">
    <property type="protein sequence ID" value="OMH82943.1"/>
    <property type="molecule type" value="Genomic_DNA"/>
</dbReference>
<evidence type="ECO:0000256" key="1">
    <source>
        <dbReference type="SAM" id="Phobius"/>
    </source>
</evidence>
<reference evidence="3" key="1">
    <citation type="submission" date="2017-01" db="EMBL/GenBank/DDBJ databases">
        <authorList>
            <person name="Wang Y."/>
            <person name="White M."/>
            <person name="Kvist S."/>
            <person name="Moncalvo J.-M."/>
        </authorList>
    </citation>
    <scope>NUCLEOTIDE SEQUENCE [LARGE SCALE GENOMIC DNA]</scope>
    <source>
        <strain evidence="3">COL-18-3</strain>
    </source>
</reference>
<organism evidence="2 3">
    <name type="scientific">Zancudomyces culisetae</name>
    <name type="common">Gut fungus</name>
    <name type="synonym">Smittium culisetae</name>
    <dbReference type="NCBI Taxonomy" id="1213189"/>
    <lineage>
        <taxon>Eukaryota</taxon>
        <taxon>Fungi</taxon>
        <taxon>Fungi incertae sedis</taxon>
        <taxon>Zoopagomycota</taxon>
        <taxon>Kickxellomycotina</taxon>
        <taxon>Harpellomycetes</taxon>
        <taxon>Harpellales</taxon>
        <taxon>Legeriomycetaceae</taxon>
        <taxon>Zancudomyces</taxon>
    </lineage>
</organism>
<feature type="transmembrane region" description="Helical" evidence="1">
    <location>
        <begin position="617"/>
        <end position="636"/>
    </location>
</feature>
<keyword evidence="1" id="KW-0472">Membrane</keyword>
<comment type="caution">
    <text evidence="2">The sequence shown here is derived from an EMBL/GenBank/DDBJ whole genome shotgun (WGS) entry which is preliminary data.</text>
</comment>
<name>A0A1R1PPW1_ZANCU</name>
<keyword evidence="1" id="KW-0812">Transmembrane</keyword>
<keyword evidence="1" id="KW-1133">Transmembrane helix</keyword>
<keyword evidence="3" id="KW-1185">Reference proteome</keyword>
<proteinExistence type="predicted"/>
<evidence type="ECO:0000313" key="3">
    <source>
        <dbReference type="Proteomes" id="UP000188320"/>
    </source>
</evidence>
<dbReference type="AlphaFoldDB" id="A0A1R1PPW1"/>
<accession>A0A1R1PPW1</accession>
<sequence>MLPSLSTSWMASYTQAQSPNNSRWLDEPAKVLPSINPLIIKWNHNCLHNDTISADAVATLHLDDAANNIGRYNFNCNRFSALGSLSPPLLPANIGVDVAAAAEAAAAAAADGPVAEINARITIVNTCSLPSASFPVLINLTNAFDAVCNVLSLHESFRNDKYPKIIVITCIRVSEVPLTPICRMQLIRSSFKSSISLNTGPNNIPSAKYIISSLPSNVASLANVTATRLFIPLISSNPVAFAVSSVFNSSCIAEATALCSSPPSLPSRSPVPLVHILISELAPTTALHNAVAANSIICTCCAYVFSSRYISKTLCCRTTNSTATCAVGSLISSKYSAIIASTSKLVCITLGDALEYALRMYPNIHFNNSSSILALITLINVSIRKLNIIISSADAFTDDFNFSFSLTDVTTTVRIPRNVSIIFLLSVTISWSNATSSSSPIILPIPSVYPAINPPPTLSSLYPFIAYIVNEILPRELCDFFCTFATNPFITCSMSAFICLFTNPTAAATSSCVTLPLSLSNASIIPISAGIVSLHASPVEDLYTFISNSYNSPQTVSLIAFSYRLILALISNNSWVSSFINSCVNGTFALKTLSFSKLYSLILLNVASSLPIKKSCISLFTLFFAVLANIIIRFCCFNVISSCFLFLTLPFMPAFCLFFPSTNKSHS</sequence>
<dbReference type="Proteomes" id="UP000188320">
    <property type="component" value="Unassembled WGS sequence"/>
</dbReference>
<gene>
    <name evidence="2" type="ORF">AX774_g3561</name>
</gene>
<protein>
    <submittedName>
        <fullName evidence="2">Uncharacterized protein</fullName>
    </submittedName>
</protein>